<evidence type="ECO:0008006" key="3">
    <source>
        <dbReference type="Google" id="ProtNLM"/>
    </source>
</evidence>
<dbReference type="RefSeq" id="XP_005768792.1">
    <property type="nucleotide sequence ID" value="XM_005768735.1"/>
</dbReference>
<dbReference type="PaxDb" id="2903-EOD16363"/>
<reference evidence="2" key="1">
    <citation type="journal article" date="2013" name="Nature">
        <title>Pan genome of the phytoplankton Emiliania underpins its global distribution.</title>
        <authorList>
            <person name="Read B.A."/>
            <person name="Kegel J."/>
            <person name="Klute M.J."/>
            <person name="Kuo A."/>
            <person name="Lefebvre S.C."/>
            <person name="Maumus F."/>
            <person name="Mayer C."/>
            <person name="Miller J."/>
            <person name="Monier A."/>
            <person name="Salamov A."/>
            <person name="Young J."/>
            <person name="Aguilar M."/>
            <person name="Claverie J.M."/>
            <person name="Frickenhaus S."/>
            <person name="Gonzalez K."/>
            <person name="Herman E.K."/>
            <person name="Lin Y.C."/>
            <person name="Napier J."/>
            <person name="Ogata H."/>
            <person name="Sarno A.F."/>
            <person name="Shmutz J."/>
            <person name="Schroeder D."/>
            <person name="de Vargas C."/>
            <person name="Verret F."/>
            <person name="von Dassow P."/>
            <person name="Valentin K."/>
            <person name="Van de Peer Y."/>
            <person name="Wheeler G."/>
            <person name="Dacks J.B."/>
            <person name="Delwiche C.F."/>
            <person name="Dyhrman S.T."/>
            <person name="Glockner G."/>
            <person name="John U."/>
            <person name="Richards T."/>
            <person name="Worden A.Z."/>
            <person name="Zhang X."/>
            <person name="Grigoriev I.V."/>
            <person name="Allen A.E."/>
            <person name="Bidle K."/>
            <person name="Borodovsky M."/>
            <person name="Bowler C."/>
            <person name="Brownlee C."/>
            <person name="Cock J.M."/>
            <person name="Elias M."/>
            <person name="Gladyshev V.N."/>
            <person name="Groth M."/>
            <person name="Guda C."/>
            <person name="Hadaegh A."/>
            <person name="Iglesias-Rodriguez M.D."/>
            <person name="Jenkins J."/>
            <person name="Jones B.M."/>
            <person name="Lawson T."/>
            <person name="Leese F."/>
            <person name="Lindquist E."/>
            <person name="Lobanov A."/>
            <person name="Lomsadze A."/>
            <person name="Malik S.B."/>
            <person name="Marsh M.E."/>
            <person name="Mackinder L."/>
            <person name="Mock T."/>
            <person name="Mueller-Roeber B."/>
            <person name="Pagarete A."/>
            <person name="Parker M."/>
            <person name="Probert I."/>
            <person name="Quesneville H."/>
            <person name="Raines C."/>
            <person name="Rensing S.A."/>
            <person name="Riano-Pachon D.M."/>
            <person name="Richier S."/>
            <person name="Rokitta S."/>
            <person name="Shiraiwa Y."/>
            <person name="Soanes D.M."/>
            <person name="van der Giezen M."/>
            <person name="Wahlund T.M."/>
            <person name="Williams B."/>
            <person name="Wilson W."/>
            <person name="Wolfe G."/>
            <person name="Wurch L.L."/>
        </authorList>
    </citation>
    <scope>NUCLEOTIDE SEQUENCE</scope>
</reference>
<dbReference type="KEGG" id="ehx:EMIHUDRAFT_210740"/>
<dbReference type="EnsemblProtists" id="EOD16363">
    <property type="protein sequence ID" value="EOD16363"/>
    <property type="gene ID" value="EMIHUDRAFT_210740"/>
</dbReference>
<evidence type="ECO:0000313" key="2">
    <source>
        <dbReference type="Proteomes" id="UP000013827"/>
    </source>
</evidence>
<dbReference type="HOGENOM" id="CLU_1996887_0_0_1"/>
<dbReference type="InterPro" id="IPR036206">
    <property type="entry name" value="ThiamineP_synth_sf"/>
</dbReference>
<dbReference type="InterPro" id="IPR013785">
    <property type="entry name" value="Aldolase_TIM"/>
</dbReference>
<dbReference type="GeneID" id="17262523"/>
<dbReference type="Proteomes" id="UP000013827">
    <property type="component" value="Unassembled WGS sequence"/>
</dbReference>
<name>A0A0D3IYM8_EMIH1</name>
<reference evidence="1" key="2">
    <citation type="submission" date="2024-10" db="UniProtKB">
        <authorList>
            <consortium name="EnsemblProtists"/>
        </authorList>
    </citation>
    <scope>IDENTIFICATION</scope>
</reference>
<organism evidence="1 2">
    <name type="scientific">Emiliania huxleyi (strain CCMP1516)</name>
    <dbReference type="NCBI Taxonomy" id="280463"/>
    <lineage>
        <taxon>Eukaryota</taxon>
        <taxon>Haptista</taxon>
        <taxon>Haptophyta</taxon>
        <taxon>Prymnesiophyceae</taxon>
        <taxon>Isochrysidales</taxon>
        <taxon>Noelaerhabdaceae</taxon>
        <taxon>Emiliania</taxon>
    </lineage>
</organism>
<dbReference type="Gene3D" id="3.20.20.70">
    <property type="entry name" value="Aldolase class I"/>
    <property type="match status" value="1"/>
</dbReference>
<dbReference type="SUPFAM" id="SSF51391">
    <property type="entry name" value="Thiamin phosphate synthase"/>
    <property type="match status" value="1"/>
</dbReference>
<sequence length="125" mass="12840">MQWAFLSPVFQPASKPGDTRPHLGERAVVAAQAAHPGLTLHALGGVTPEAAVRLTRDGVGGVCVLGGVWTVRPDGSAEADVRAAERYIRNAGYLCNATPTTTVVAGARSSVARKAKGNSDTPSHG</sequence>
<keyword evidence="2" id="KW-1185">Reference proteome</keyword>
<proteinExistence type="predicted"/>
<evidence type="ECO:0000313" key="1">
    <source>
        <dbReference type="EnsemblProtists" id="EOD16363"/>
    </source>
</evidence>
<dbReference type="AlphaFoldDB" id="A0A0D3IYM8"/>
<protein>
    <recommendedName>
        <fullName evidence="3">Thiamine phosphate synthase/TenI domain-containing protein</fullName>
    </recommendedName>
</protein>
<accession>A0A0D3IYM8</accession>